<feature type="non-terminal residue" evidence="1">
    <location>
        <position position="56"/>
    </location>
</feature>
<evidence type="ECO:0000313" key="2">
    <source>
        <dbReference type="Proteomes" id="UP000727407"/>
    </source>
</evidence>
<keyword evidence="2" id="KW-1185">Reference proteome</keyword>
<sequence length="56" mass="6619">INHHLLLIRDSRGREGERGKCRRRERGRERGEKCVFLISCISPHFSLFSYALDMDT</sequence>
<dbReference type="EMBL" id="QNUK01000036">
    <property type="protein sequence ID" value="KAF5906148.1"/>
    <property type="molecule type" value="Genomic_DNA"/>
</dbReference>
<keyword evidence="1" id="KW-0675">Receptor</keyword>
<reference evidence="1" key="1">
    <citation type="submission" date="2020-07" db="EMBL/GenBank/DDBJ databases">
        <title>Clarias magur genome sequencing, assembly and annotation.</title>
        <authorList>
            <person name="Kushwaha B."/>
            <person name="Kumar R."/>
            <person name="Das P."/>
            <person name="Joshi C.G."/>
            <person name="Kumar D."/>
            <person name="Nagpure N.S."/>
            <person name="Pandey M."/>
            <person name="Agarwal S."/>
            <person name="Srivastava S."/>
            <person name="Singh M."/>
            <person name="Sahoo L."/>
            <person name="Jayasankar P."/>
            <person name="Meher P.K."/>
            <person name="Koringa P.G."/>
            <person name="Iquebal M.A."/>
            <person name="Das S.P."/>
            <person name="Bit A."/>
            <person name="Patnaik S."/>
            <person name="Patel N."/>
            <person name="Shah T.M."/>
            <person name="Hinsu A."/>
            <person name="Jena J.K."/>
        </authorList>
    </citation>
    <scope>NUCLEOTIDE SEQUENCE</scope>
    <source>
        <strain evidence="1">CIFAMagur01</strain>
        <tissue evidence="1">Testis</tissue>
    </source>
</reference>
<dbReference type="Proteomes" id="UP000727407">
    <property type="component" value="Unassembled WGS sequence"/>
</dbReference>
<accession>A0A8J4UCN1</accession>
<comment type="caution">
    <text evidence="1">The sequence shown here is derived from an EMBL/GenBank/DDBJ whole genome shotgun (WGS) entry which is preliminary data.</text>
</comment>
<organism evidence="1 2">
    <name type="scientific">Clarias magur</name>
    <name type="common">Asian catfish</name>
    <name type="synonym">Macropteronotus magur</name>
    <dbReference type="NCBI Taxonomy" id="1594786"/>
    <lineage>
        <taxon>Eukaryota</taxon>
        <taxon>Metazoa</taxon>
        <taxon>Chordata</taxon>
        <taxon>Craniata</taxon>
        <taxon>Vertebrata</taxon>
        <taxon>Euteleostomi</taxon>
        <taxon>Actinopterygii</taxon>
        <taxon>Neopterygii</taxon>
        <taxon>Teleostei</taxon>
        <taxon>Ostariophysi</taxon>
        <taxon>Siluriformes</taxon>
        <taxon>Clariidae</taxon>
        <taxon>Clarias</taxon>
    </lineage>
</organism>
<gene>
    <name evidence="1" type="primary">rpl14e</name>
    <name evidence="1" type="ORF">DAT39_004073</name>
</gene>
<proteinExistence type="predicted"/>
<name>A0A8J4UCN1_CLAMG</name>
<evidence type="ECO:0000313" key="1">
    <source>
        <dbReference type="EMBL" id="KAF5906148.1"/>
    </source>
</evidence>
<protein>
    <submittedName>
        <fullName evidence="1">Leukocyte receptor cluster member 8</fullName>
    </submittedName>
</protein>
<dbReference type="AlphaFoldDB" id="A0A8J4UCN1"/>
<feature type="non-terminal residue" evidence="1">
    <location>
        <position position="1"/>
    </location>
</feature>